<dbReference type="AlphaFoldDB" id="A0A1A0MM17"/>
<evidence type="ECO:0000313" key="12">
    <source>
        <dbReference type="Proteomes" id="UP000093962"/>
    </source>
</evidence>
<comment type="similarity">
    <text evidence="1">Belongs to the ATP-dependent AMP-binding enzyme family.</text>
</comment>
<comment type="catalytic activity">
    <reaction evidence="4">
        <text>a long-chain fatty acid + ATP + CoA = a long-chain fatty acyl-CoA + AMP + diphosphate</text>
        <dbReference type="Rhea" id="RHEA:15421"/>
        <dbReference type="ChEBI" id="CHEBI:30616"/>
        <dbReference type="ChEBI" id="CHEBI:33019"/>
        <dbReference type="ChEBI" id="CHEBI:57287"/>
        <dbReference type="ChEBI" id="CHEBI:57560"/>
        <dbReference type="ChEBI" id="CHEBI:83139"/>
        <dbReference type="ChEBI" id="CHEBI:456215"/>
        <dbReference type="EC" id="6.2.1.3"/>
    </reaction>
</comment>
<comment type="caution">
    <text evidence="11">The sequence shown here is derived from an EMBL/GenBank/DDBJ whole genome shotgun (WGS) entry which is preliminary data.</text>
</comment>
<reference evidence="11 12" key="1">
    <citation type="submission" date="2016-06" db="EMBL/GenBank/DDBJ databases">
        <authorList>
            <person name="Kjaerup R.B."/>
            <person name="Dalgaard T.S."/>
            <person name="Juul-Madsen H.R."/>
        </authorList>
    </citation>
    <scope>NUCLEOTIDE SEQUENCE [LARGE SCALE GENOMIC DNA]</scope>
    <source>
        <strain evidence="11 12">1199456.5</strain>
    </source>
</reference>
<dbReference type="GO" id="GO:0031956">
    <property type="term" value="F:medium-chain fatty acid-CoA ligase activity"/>
    <property type="evidence" value="ECO:0007669"/>
    <property type="project" value="TreeGrafter"/>
</dbReference>
<dbReference type="GO" id="GO:0004467">
    <property type="term" value="F:long-chain fatty acid-CoA ligase activity"/>
    <property type="evidence" value="ECO:0007669"/>
    <property type="project" value="UniProtKB-EC"/>
</dbReference>
<dbReference type="PROSITE" id="PS00455">
    <property type="entry name" value="AMP_BINDING"/>
    <property type="match status" value="1"/>
</dbReference>
<proteinExistence type="inferred from homology"/>
<keyword evidence="2 11" id="KW-0436">Ligase</keyword>
<dbReference type="CDD" id="cd05936">
    <property type="entry name" value="FC-FACS_FadD_like"/>
    <property type="match status" value="1"/>
</dbReference>
<evidence type="ECO:0000259" key="10">
    <source>
        <dbReference type="Pfam" id="PF13193"/>
    </source>
</evidence>
<protein>
    <recommendedName>
        <fullName evidence="5">Long-chain-fatty-acid--CoA ligase FadD13</fullName>
        <ecNumber evidence="3">6.2.1.3</ecNumber>
    </recommendedName>
    <alternativeName>
        <fullName evidence="6">Fatty acyl-CoA ligase</fullName>
    </alternativeName>
    <alternativeName>
        <fullName evidence="8">Fatty acyl-CoA synthetase</fullName>
    </alternativeName>
    <alternativeName>
        <fullName evidence="7">Very-long-chain fatty-acyl-CoA synthetase</fullName>
    </alternativeName>
</protein>
<dbReference type="InterPro" id="IPR045851">
    <property type="entry name" value="AMP-bd_C_sf"/>
</dbReference>
<accession>A0A1A0MM17</accession>
<dbReference type="Pfam" id="PF00501">
    <property type="entry name" value="AMP-binding"/>
    <property type="match status" value="1"/>
</dbReference>
<evidence type="ECO:0000256" key="4">
    <source>
        <dbReference type="ARBA" id="ARBA00036813"/>
    </source>
</evidence>
<evidence type="ECO:0000256" key="5">
    <source>
        <dbReference type="ARBA" id="ARBA00069710"/>
    </source>
</evidence>
<dbReference type="InterPro" id="IPR020845">
    <property type="entry name" value="AMP-binding_CS"/>
</dbReference>
<name>A0A1A0MM17_MYCMU</name>
<dbReference type="Pfam" id="PF13193">
    <property type="entry name" value="AMP-binding_C"/>
    <property type="match status" value="1"/>
</dbReference>
<feature type="domain" description="AMP-binding enzyme C-terminal" evidence="10">
    <location>
        <begin position="410"/>
        <end position="485"/>
    </location>
</feature>
<gene>
    <name evidence="11" type="ORF">A5642_22565</name>
</gene>
<dbReference type="InterPro" id="IPR042099">
    <property type="entry name" value="ANL_N_sf"/>
</dbReference>
<evidence type="ECO:0000256" key="3">
    <source>
        <dbReference type="ARBA" id="ARBA00026121"/>
    </source>
</evidence>
<sequence length="500" mass="53116">MTNLAQNIVASRTRRPDSVALRCDDQTYTYAQFDDAAARVATLLRQAGIEPGDRVGVMLPNGPAFAAAFYGILYAGAVAVPMNPLLKAPEIEFYLSNTTAKALFAPPAFADEARAGAAAASAGWWIVDDAGLAALIADLPAQPAPVERADDDTAVVLHTSGTTGKPKGAELTHGGLGRNADVCVRTLLNIGPDDVVMGCLPLFHVFGLTCGLNSAVLAGATLSLLPRFDPARTLETIERDGVTIFEGVPTMYSALLAAAGTASTDTLRIAVSGGAAIPVQVLQDFEKTFDCLVLEGYGLSETSPVAAFNHPDRPRKPGSIGTPVEGVEMRIVDNDGAEVPQGEPGEIEIRGHNVMTGYWNLPEATAEAINADGWFATGDIARTDEDGYYYIVDRKKALIIRGGFNVYPREIEEVLYTHPAVAEAAVVGIPHDSLGEEVGAAVSLKPGLEVAADELREFVKSQVAAYKYPRRIWFLDDLPKGPTGKLLRREITIPTTESDN</sequence>
<evidence type="ECO:0000256" key="6">
    <source>
        <dbReference type="ARBA" id="ARBA00076959"/>
    </source>
</evidence>
<dbReference type="RefSeq" id="WP_064859345.1">
    <property type="nucleotide sequence ID" value="NZ_LZSF01000145.1"/>
</dbReference>
<dbReference type="InterPro" id="IPR000873">
    <property type="entry name" value="AMP-dep_synth/lig_dom"/>
</dbReference>
<dbReference type="EC" id="6.2.1.3" evidence="3"/>
<dbReference type="Proteomes" id="UP000093962">
    <property type="component" value="Unassembled WGS sequence"/>
</dbReference>
<dbReference type="OrthoDB" id="9803968at2"/>
<dbReference type="PANTHER" id="PTHR43201:SF5">
    <property type="entry name" value="MEDIUM-CHAIN ACYL-COA LIGASE ACSF2, MITOCHONDRIAL"/>
    <property type="match status" value="1"/>
</dbReference>
<dbReference type="SUPFAM" id="SSF56801">
    <property type="entry name" value="Acetyl-CoA synthetase-like"/>
    <property type="match status" value="1"/>
</dbReference>
<dbReference type="PANTHER" id="PTHR43201">
    <property type="entry name" value="ACYL-COA SYNTHETASE"/>
    <property type="match status" value="1"/>
</dbReference>
<dbReference type="FunFam" id="3.30.300.30:FF:000008">
    <property type="entry name" value="2,3-dihydroxybenzoate-AMP ligase"/>
    <property type="match status" value="1"/>
</dbReference>
<dbReference type="Gene3D" id="3.30.300.30">
    <property type="match status" value="1"/>
</dbReference>
<organism evidence="11 12">
    <name type="scientific">Mycolicibacterium mucogenicum</name>
    <name type="common">Mycobacterium mucogenicum</name>
    <dbReference type="NCBI Taxonomy" id="56689"/>
    <lineage>
        <taxon>Bacteria</taxon>
        <taxon>Bacillati</taxon>
        <taxon>Actinomycetota</taxon>
        <taxon>Actinomycetes</taxon>
        <taxon>Mycobacteriales</taxon>
        <taxon>Mycobacteriaceae</taxon>
        <taxon>Mycolicibacterium</taxon>
    </lineage>
</organism>
<evidence type="ECO:0000313" key="11">
    <source>
        <dbReference type="EMBL" id="OBA86524.1"/>
    </source>
</evidence>
<evidence type="ECO:0000256" key="2">
    <source>
        <dbReference type="ARBA" id="ARBA00022598"/>
    </source>
</evidence>
<evidence type="ECO:0000259" key="9">
    <source>
        <dbReference type="Pfam" id="PF00501"/>
    </source>
</evidence>
<evidence type="ECO:0000256" key="1">
    <source>
        <dbReference type="ARBA" id="ARBA00006432"/>
    </source>
</evidence>
<evidence type="ECO:0000256" key="8">
    <source>
        <dbReference type="ARBA" id="ARBA00083882"/>
    </source>
</evidence>
<dbReference type="Gene3D" id="3.40.50.12780">
    <property type="entry name" value="N-terminal domain of ligase-like"/>
    <property type="match status" value="1"/>
</dbReference>
<evidence type="ECO:0000256" key="7">
    <source>
        <dbReference type="ARBA" id="ARBA00080667"/>
    </source>
</evidence>
<dbReference type="EMBL" id="LZSF01000145">
    <property type="protein sequence ID" value="OBA86524.1"/>
    <property type="molecule type" value="Genomic_DNA"/>
</dbReference>
<feature type="domain" description="AMP-dependent synthetase/ligase" evidence="9">
    <location>
        <begin position="13"/>
        <end position="359"/>
    </location>
</feature>
<dbReference type="InterPro" id="IPR025110">
    <property type="entry name" value="AMP-bd_C"/>
</dbReference>